<dbReference type="SUPFAM" id="SSF54236">
    <property type="entry name" value="Ubiquitin-like"/>
    <property type="match status" value="1"/>
</dbReference>
<gene>
    <name evidence="3" type="ORF">HYPSUDRAFT_39142</name>
</gene>
<feature type="region of interest" description="Disordered" evidence="1">
    <location>
        <begin position="354"/>
        <end position="373"/>
    </location>
</feature>
<organism evidence="3 4">
    <name type="scientific">Hypholoma sublateritium (strain FD-334 SS-4)</name>
    <dbReference type="NCBI Taxonomy" id="945553"/>
    <lineage>
        <taxon>Eukaryota</taxon>
        <taxon>Fungi</taxon>
        <taxon>Dikarya</taxon>
        <taxon>Basidiomycota</taxon>
        <taxon>Agaricomycotina</taxon>
        <taxon>Agaricomycetes</taxon>
        <taxon>Agaricomycetidae</taxon>
        <taxon>Agaricales</taxon>
        <taxon>Agaricineae</taxon>
        <taxon>Strophariaceae</taxon>
        <taxon>Hypholoma</taxon>
    </lineage>
</organism>
<dbReference type="OrthoDB" id="3365399at2759"/>
<protein>
    <recommendedName>
        <fullName evidence="2">Rad60/SUMO-like domain-containing protein</fullName>
    </recommendedName>
</protein>
<dbReference type="Gene3D" id="3.10.20.90">
    <property type="entry name" value="Phosphatidylinositol 3-kinase Catalytic Subunit, Chain A, domain 1"/>
    <property type="match status" value="2"/>
</dbReference>
<accession>A0A0D2P5M2</accession>
<dbReference type="AlphaFoldDB" id="A0A0D2P5M2"/>
<feature type="compositionally biased region" description="Low complexity" evidence="1">
    <location>
        <begin position="24"/>
        <end position="40"/>
    </location>
</feature>
<dbReference type="EMBL" id="KN817539">
    <property type="protein sequence ID" value="KJA24021.1"/>
    <property type="molecule type" value="Genomic_DNA"/>
</dbReference>
<dbReference type="Proteomes" id="UP000054270">
    <property type="component" value="Unassembled WGS sequence"/>
</dbReference>
<keyword evidence="4" id="KW-1185">Reference proteome</keyword>
<dbReference type="OMA" id="RPTTKCG"/>
<feature type="compositionally biased region" description="Basic residues" evidence="1">
    <location>
        <begin position="99"/>
        <end position="109"/>
    </location>
</feature>
<evidence type="ECO:0000259" key="2">
    <source>
        <dbReference type="Pfam" id="PF11976"/>
    </source>
</evidence>
<dbReference type="InterPro" id="IPR022617">
    <property type="entry name" value="Rad60/SUMO-like_dom"/>
</dbReference>
<feature type="domain" description="Rad60/SUMO-like" evidence="2">
    <location>
        <begin position="436"/>
        <end position="473"/>
    </location>
</feature>
<evidence type="ECO:0000256" key="1">
    <source>
        <dbReference type="SAM" id="MobiDB-lite"/>
    </source>
</evidence>
<sequence>MTDSSSNPPRPRPRPRPIVRHVDSATSSSTVGASSFSTSTIPKAPSGKPLVIEVHDTDEMFMRNKNRTFQTWQKLDQINKDVVKPNEATSSDSDDGTTPKKHKRQKKKSNAAPVWPNNSKFTRLLSQDVSDDSDSEIEILGESSTPKGKRKRKQRSRSRSITPPPALPEHQIQNAKNVVRRALGASSRAPSPTFMDRDEITEDVTFQPELSSIAQEIAEHSHRGGSQAPVDGEQEHLVLTVRWHPHPLDPNGHEEKWEYKIDRNDSFRDLFEATADDANILSSSLIMTYQGKRFFPSVTPTILKIWTDTAELAAYEKRTYEYIQNELHTSTPAPSVPKQNRDVVEIDSDGGQAEIDPYVTQSQPQESEAESEAEGETFKLILRSSGNKDITLTVRPTTKCGAIVKAFLKKHGLVEQYSHLFADALAKTAKKGKKGKAIVVEKNPQLYIDGDKMDNQAPIGDMDLEDGDMVEVIGL</sequence>
<dbReference type="Pfam" id="PF11976">
    <property type="entry name" value="Rad60-SLD"/>
    <property type="match status" value="1"/>
</dbReference>
<dbReference type="InterPro" id="IPR029071">
    <property type="entry name" value="Ubiquitin-like_domsf"/>
</dbReference>
<proteinExistence type="predicted"/>
<feature type="region of interest" description="Disordered" evidence="1">
    <location>
        <begin position="80"/>
        <end position="171"/>
    </location>
</feature>
<evidence type="ECO:0000313" key="4">
    <source>
        <dbReference type="Proteomes" id="UP000054270"/>
    </source>
</evidence>
<feature type="region of interest" description="Disordered" evidence="1">
    <location>
        <begin position="1"/>
        <end position="49"/>
    </location>
</feature>
<feature type="compositionally biased region" description="Basic residues" evidence="1">
    <location>
        <begin position="147"/>
        <end position="158"/>
    </location>
</feature>
<dbReference type="STRING" id="945553.A0A0D2P5M2"/>
<feature type="compositionally biased region" description="Acidic residues" evidence="1">
    <location>
        <begin position="129"/>
        <end position="139"/>
    </location>
</feature>
<reference evidence="4" key="1">
    <citation type="submission" date="2014-04" db="EMBL/GenBank/DDBJ databases">
        <title>Evolutionary Origins and Diversification of the Mycorrhizal Mutualists.</title>
        <authorList>
            <consortium name="DOE Joint Genome Institute"/>
            <consortium name="Mycorrhizal Genomics Consortium"/>
            <person name="Kohler A."/>
            <person name="Kuo A."/>
            <person name="Nagy L.G."/>
            <person name="Floudas D."/>
            <person name="Copeland A."/>
            <person name="Barry K.W."/>
            <person name="Cichocki N."/>
            <person name="Veneault-Fourrey C."/>
            <person name="LaButti K."/>
            <person name="Lindquist E.A."/>
            <person name="Lipzen A."/>
            <person name="Lundell T."/>
            <person name="Morin E."/>
            <person name="Murat C."/>
            <person name="Riley R."/>
            <person name="Ohm R."/>
            <person name="Sun H."/>
            <person name="Tunlid A."/>
            <person name="Henrissat B."/>
            <person name="Grigoriev I.V."/>
            <person name="Hibbett D.S."/>
            <person name="Martin F."/>
        </authorList>
    </citation>
    <scope>NUCLEOTIDE SEQUENCE [LARGE SCALE GENOMIC DNA]</scope>
    <source>
        <strain evidence="4">FD-334 SS-4</strain>
    </source>
</reference>
<evidence type="ECO:0000313" key="3">
    <source>
        <dbReference type="EMBL" id="KJA24021.1"/>
    </source>
</evidence>
<name>A0A0D2P5M2_HYPSF</name>